<dbReference type="InterPro" id="IPR032675">
    <property type="entry name" value="LRR_dom_sf"/>
</dbReference>
<dbReference type="EMBL" id="AGNL01013779">
    <property type="protein sequence ID" value="EJK67016.1"/>
    <property type="molecule type" value="Genomic_DNA"/>
</dbReference>
<dbReference type="InterPro" id="IPR026906">
    <property type="entry name" value="LRR_5"/>
</dbReference>
<reference evidence="1 2" key="1">
    <citation type="journal article" date="2012" name="Genome Biol.">
        <title>Genome and low-iron response of an oceanic diatom adapted to chronic iron limitation.</title>
        <authorList>
            <person name="Lommer M."/>
            <person name="Specht M."/>
            <person name="Roy A.S."/>
            <person name="Kraemer L."/>
            <person name="Andreson R."/>
            <person name="Gutowska M.A."/>
            <person name="Wolf J."/>
            <person name="Bergner S.V."/>
            <person name="Schilhabel M.B."/>
            <person name="Klostermeier U.C."/>
            <person name="Beiko R.G."/>
            <person name="Rosenstiel P."/>
            <person name="Hippler M."/>
            <person name="Laroche J."/>
        </authorList>
    </citation>
    <scope>NUCLEOTIDE SEQUENCE [LARGE SCALE GENOMIC DNA]</scope>
    <source>
        <strain evidence="1 2">CCMP1005</strain>
    </source>
</reference>
<protein>
    <submittedName>
        <fullName evidence="1">Uncharacterized protein</fullName>
    </submittedName>
</protein>
<name>K0T167_THAOC</name>
<dbReference type="OMA" id="NRCFYKC"/>
<dbReference type="OrthoDB" id="1421090at2759"/>
<dbReference type="SUPFAM" id="SSF52058">
    <property type="entry name" value="L domain-like"/>
    <property type="match status" value="1"/>
</dbReference>
<dbReference type="Proteomes" id="UP000266841">
    <property type="component" value="Unassembled WGS sequence"/>
</dbReference>
<dbReference type="InterPro" id="IPR053139">
    <property type="entry name" value="Surface_bspA-like"/>
</dbReference>
<dbReference type="AlphaFoldDB" id="K0T167"/>
<evidence type="ECO:0000313" key="2">
    <source>
        <dbReference type="Proteomes" id="UP000266841"/>
    </source>
</evidence>
<proteinExistence type="predicted"/>
<organism evidence="1 2">
    <name type="scientific">Thalassiosira oceanica</name>
    <name type="common">Marine diatom</name>
    <dbReference type="NCBI Taxonomy" id="159749"/>
    <lineage>
        <taxon>Eukaryota</taxon>
        <taxon>Sar</taxon>
        <taxon>Stramenopiles</taxon>
        <taxon>Ochrophyta</taxon>
        <taxon>Bacillariophyta</taxon>
        <taxon>Coscinodiscophyceae</taxon>
        <taxon>Thalassiosirophycidae</taxon>
        <taxon>Thalassiosirales</taxon>
        <taxon>Thalassiosiraceae</taxon>
        <taxon>Thalassiosira</taxon>
    </lineage>
</organism>
<sequence>IELQLKEGLQVIGAHAFAFTALRSVTLPPSLTELGEKAFCGCGNLAEVLFNKGLQTIGLGVFHLCSALRSMTMPSTVTELGSYAFCHCSNLVELQLNEGLWIIGDCAFENCSALRSVTIPSTVTEFGANAFCGCINLSQVIFLGGKRLLNQEFVDCGFRQRREEQGLLYQEALDDMLFDETGISHFLVVR</sequence>
<dbReference type="Pfam" id="PF13306">
    <property type="entry name" value="LRR_5"/>
    <property type="match status" value="1"/>
</dbReference>
<gene>
    <name evidence="1" type="ORF">THAOC_12001</name>
</gene>
<dbReference type="PANTHER" id="PTHR45661:SF3">
    <property type="entry name" value="IG-LIKE DOMAIN-CONTAINING PROTEIN"/>
    <property type="match status" value="1"/>
</dbReference>
<comment type="caution">
    <text evidence="1">The sequence shown here is derived from an EMBL/GenBank/DDBJ whole genome shotgun (WGS) entry which is preliminary data.</text>
</comment>
<evidence type="ECO:0000313" key="1">
    <source>
        <dbReference type="EMBL" id="EJK67016.1"/>
    </source>
</evidence>
<dbReference type="PANTHER" id="PTHR45661">
    <property type="entry name" value="SURFACE ANTIGEN"/>
    <property type="match status" value="1"/>
</dbReference>
<accession>K0T167</accession>
<keyword evidence="2" id="KW-1185">Reference proteome</keyword>
<feature type="non-terminal residue" evidence="1">
    <location>
        <position position="1"/>
    </location>
</feature>
<dbReference type="Gene3D" id="3.80.10.10">
    <property type="entry name" value="Ribonuclease Inhibitor"/>
    <property type="match status" value="2"/>
</dbReference>